<sequence>MNRHIHWILQMLFVFAIILSVGCSGGSDTKKIAFLYPSETIVRFKKESQFFKAYAEKYGAEVIIKGADKDESIQKEQAQELIEQGVDAIVIIPVNVNTAASIVRNANENDIPIMTYNRMISNCEVDFFVASSNDLIGKIMVDAVMAEKQGGNFVIFGGDKFDKNGLDLQNAITKYLKPYKESGKVNVVYETFIEHWSSDIAGFEMQKVISLYGTDIDAVISGFDGMSDAVIDVLKKYDLQGKVAVTGQDAEISGCKNVIAGNQCVTVYHPLKITAEKAAEIALEMAKGKSLKDFVNSTEFNGVKEVPTHRVNSIAITKDNIDKVLIDGGVYKRDELY</sequence>
<dbReference type="PANTHER" id="PTHR30036">
    <property type="entry name" value="D-XYLOSE-BINDING PERIPLASMIC PROTEIN"/>
    <property type="match status" value="1"/>
</dbReference>
<proteinExistence type="inferred from homology"/>
<accession>A0AAE3MAD1</accession>
<feature type="domain" description="Periplasmic binding protein" evidence="4">
    <location>
        <begin position="32"/>
        <end position="289"/>
    </location>
</feature>
<dbReference type="InterPro" id="IPR028082">
    <property type="entry name" value="Peripla_BP_I"/>
</dbReference>
<dbReference type="PROSITE" id="PS51257">
    <property type="entry name" value="PROKAR_LIPOPROTEIN"/>
    <property type="match status" value="1"/>
</dbReference>
<dbReference type="GO" id="GO:0030288">
    <property type="term" value="C:outer membrane-bounded periplasmic space"/>
    <property type="evidence" value="ECO:0007669"/>
    <property type="project" value="TreeGrafter"/>
</dbReference>
<evidence type="ECO:0000256" key="2">
    <source>
        <dbReference type="ARBA" id="ARBA00007639"/>
    </source>
</evidence>
<protein>
    <submittedName>
        <fullName evidence="5">Substrate-binding domain-containing protein</fullName>
    </submittedName>
</protein>
<comment type="subcellular location">
    <subcellularLocation>
        <location evidence="1">Cell envelope</location>
    </subcellularLocation>
</comment>
<dbReference type="Proteomes" id="UP001207408">
    <property type="component" value="Unassembled WGS sequence"/>
</dbReference>
<dbReference type="InterPro" id="IPR025997">
    <property type="entry name" value="SBP_2_dom"/>
</dbReference>
<keyword evidence="6" id="KW-1185">Reference proteome</keyword>
<dbReference type="EMBL" id="JAPDPI010000001">
    <property type="protein sequence ID" value="MCW3804191.1"/>
    <property type="molecule type" value="Genomic_DNA"/>
</dbReference>
<comment type="similarity">
    <text evidence="2">Belongs to the bacterial solute-binding protein 2 family.</text>
</comment>
<dbReference type="InterPro" id="IPR050555">
    <property type="entry name" value="Bact_Solute-Bind_Prot2"/>
</dbReference>
<dbReference type="RefSeq" id="WP_301197414.1">
    <property type="nucleotide sequence ID" value="NZ_JAPDPI010000001.1"/>
</dbReference>
<evidence type="ECO:0000256" key="3">
    <source>
        <dbReference type="ARBA" id="ARBA00022729"/>
    </source>
</evidence>
<evidence type="ECO:0000259" key="4">
    <source>
        <dbReference type="Pfam" id="PF13407"/>
    </source>
</evidence>
<reference evidence="5" key="1">
    <citation type="submission" date="2022-10" db="EMBL/GenBank/DDBJ databases">
        <authorList>
            <person name="Yu W.X."/>
        </authorList>
    </citation>
    <scope>NUCLEOTIDE SEQUENCE</scope>
    <source>
        <strain evidence="5">D04</strain>
    </source>
</reference>
<evidence type="ECO:0000256" key="1">
    <source>
        <dbReference type="ARBA" id="ARBA00004196"/>
    </source>
</evidence>
<dbReference type="PANTHER" id="PTHR30036:SF1">
    <property type="entry name" value="D-XYLOSE-BINDING PERIPLASMIC PROTEIN"/>
    <property type="match status" value="1"/>
</dbReference>
<dbReference type="GO" id="GO:0030246">
    <property type="term" value="F:carbohydrate binding"/>
    <property type="evidence" value="ECO:0007669"/>
    <property type="project" value="TreeGrafter"/>
</dbReference>
<dbReference type="Pfam" id="PF13407">
    <property type="entry name" value="Peripla_BP_4"/>
    <property type="match status" value="1"/>
</dbReference>
<dbReference type="Gene3D" id="3.40.50.2300">
    <property type="match status" value="2"/>
</dbReference>
<evidence type="ECO:0000313" key="6">
    <source>
        <dbReference type="Proteomes" id="UP001207408"/>
    </source>
</evidence>
<gene>
    <name evidence="5" type="ORF">OM074_01070</name>
</gene>
<evidence type="ECO:0000313" key="5">
    <source>
        <dbReference type="EMBL" id="MCW3804191.1"/>
    </source>
</evidence>
<keyword evidence="3" id="KW-0732">Signal</keyword>
<name>A0AAE3MAD1_9BACT</name>
<comment type="caution">
    <text evidence="5">The sequence shown here is derived from an EMBL/GenBank/DDBJ whole genome shotgun (WGS) entry which is preliminary data.</text>
</comment>
<dbReference type="SUPFAM" id="SSF53822">
    <property type="entry name" value="Periplasmic binding protein-like I"/>
    <property type="match status" value="1"/>
</dbReference>
<dbReference type="AlphaFoldDB" id="A0AAE3MAD1"/>
<organism evidence="5 6">
    <name type="scientific">Plebeiibacterium marinum</name>
    <dbReference type="NCBI Taxonomy" id="2992111"/>
    <lineage>
        <taxon>Bacteria</taxon>
        <taxon>Pseudomonadati</taxon>
        <taxon>Bacteroidota</taxon>
        <taxon>Bacteroidia</taxon>
        <taxon>Marinilabiliales</taxon>
        <taxon>Marinilabiliaceae</taxon>
        <taxon>Plebeiibacterium</taxon>
    </lineage>
</organism>